<reference evidence="2" key="2">
    <citation type="submission" date="2022-06" db="UniProtKB">
        <authorList>
            <consortium name="EnsemblMetazoa"/>
        </authorList>
    </citation>
    <scope>IDENTIFICATION</scope>
    <source>
        <strain evidence="2">p50T (Dazao)</strain>
    </source>
</reference>
<dbReference type="Proteomes" id="UP000005204">
    <property type="component" value="Unassembled WGS sequence"/>
</dbReference>
<dbReference type="KEGG" id="bmor:101743176"/>
<name>A0A8R1WHH6_BOMMO</name>
<evidence type="ECO:0000313" key="2">
    <source>
        <dbReference type="EnsemblMetazoa" id="XP_004927095.1"/>
    </source>
</evidence>
<dbReference type="Gene3D" id="3.40.570.10">
    <property type="entry name" value="Extracellular Endonuclease, subunit A"/>
    <property type="match status" value="1"/>
</dbReference>
<accession>A0A8R1WHH6</accession>
<reference evidence="3" key="1">
    <citation type="journal article" date="2008" name="Insect Biochem. Mol. Biol.">
        <title>The genome of a lepidopteran model insect, the silkworm Bombyx mori.</title>
        <authorList>
            <consortium name="International Silkworm Genome Consortium"/>
        </authorList>
    </citation>
    <scope>NUCLEOTIDE SEQUENCE [LARGE SCALE GENOMIC DNA]</scope>
    <source>
        <strain evidence="3">p50T</strain>
    </source>
</reference>
<evidence type="ECO:0000256" key="1">
    <source>
        <dbReference type="SAM" id="SignalP"/>
    </source>
</evidence>
<organism evidence="2 3">
    <name type="scientific">Bombyx mori</name>
    <name type="common">Silk moth</name>
    <dbReference type="NCBI Taxonomy" id="7091"/>
    <lineage>
        <taxon>Eukaryota</taxon>
        <taxon>Metazoa</taxon>
        <taxon>Ecdysozoa</taxon>
        <taxon>Arthropoda</taxon>
        <taxon>Hexapoda</taxon>
        <taxon>Insecta</taxon>
        <taxon>Pterygota</taxon>
        <taxon>Neoptera</taxon>
        <taxon>Endopterygota</taxon>
        <taxon>Lepidoptera</taxon>
        <taxon>Glossata</taxon>
        <taxon>Ditrysia</taxon>
        <taxon>Bombycoidea</taxon>
        <taxon>Bombycidae</taxon>
        <taxon>Bombycinae</taxon>
        <taxon>Bombyx</taxon>
    </lineage>
</organism>
<keyword evidence="3" id="KW-1185">Reference proteome</keyword>
<keyword evidence="1" id="KW-0732">Signal</keyword>
<dbReference type="InterPro" id="IPR044925">
    <property type="entry name" value="His-Me_finger_sf"/>
</dbReference>
<feature type="signal peptide" evidence="1">
    <location>
        <begin position="1"/>
        <end position="18"/>
    </location>
</feature>
<sequence>MTWISFALLTFWFQLAEFTDPPCLIDLECAECIPDNMPLVTSHRATNGTFRIASGDEVVLACYGGKFLMYPLQETLTTVCEIGRFRVRKDAKLRHLLELGCQESVFEDVLHSVEHCGAPFQGRAYQTQEPGSRSVRHLATVCFDEDRAIALRLHITNAPRNHLRMAPHTEHTGPLSILGNFNHMFDAKTRHDAEKLYSDDVRMNKRLHELLKHDKFSFADQSLTSAKILSSHYFDDQNMRVTDFVSNRIAVWRSVARGNLRSLHQDVAKFLQSMRSQAEVHLYSGTHGVLALRTGHQPTEIFLKAGRRFPVPKYIWTVVHVKEHKTATAIVVLNDPYVAVSEIRSTVFCESACGSIPWLHELRRNRNYESPVNGLVFCCDFRSFTDVVTEMPKDLLEVLPGIAGMLTNKFPMN</sequence>
<dbReference type="InterPro" id="IPR044929">
    <property type="entry name" value="DNA/RNA_non-sp_Endonuclease_sf"/>
</dbReference>
<dbReference type="EnsemblMetazoa" id="XM_004927038.4">
    <property type="protein sequence ID" value="XP_004927095.1"/>
    <property type="gene ID" value="LOC101743176"/>
</dbReference>
<dbReference type="RefSeq" id="XP_004927095.1">
    <property type="nucleotide sequence ID" value="XM_004927038.5"/>
</dbReference>
<feature type="chain" id="PRO_5035893380" description="DNA/RNA non-specific endonuclease domain-containing protein" evidence="1">
    <location>
        <begin position="19"/>
        <end position="413"/>
    </location>
</feature>
<dbReference type="OrthoDB" id="7409492at2759"/>
<proteinExistence type="predicted"/>
<protein>
    <recommendedName>
        <fullName evidence="4">DNA/RNA non-specific endonuclease domain-containing protein</fullName>
    </recommendedName>
</protein>
<dbReference type="SUPFAM" id="SSF54060">
    <property type="entry name" value="His-Me finger endonucleases"/>
    <property type="match status" value="1"/>
</dbReference>
<dbReference type="AlphaFoldDB" id="A0A8R1WHH6"/>
<evidence type="ECO:0008006" key="4">
    <source>
        <dbReference type="Google" id="ProtNLM"/>
    </source>
</evidence>
<dbReference type="GeneID" id="101743176"/>
<evidence type="ECO:0000313" key="3">
    <source>
        <dbReference type="Proteomes" id="UP000005204"/>
    </source>
</evidence>